<proteinExistence type="predicted"/>
<dbReference type="VEuPathDB" id="VectorBase:CSON012540"/>
<gene>
    <name evidence="2" type="primary">CSON012540</name>
</gene>
<organism evidence="2">
    <name type="scientific">Culicoides sonorensis</name>
    <name type="common">Biting midge</name>
    <dbReference type="NCBI Taxonomy" id="179676"/>
    <lineage>
        <taxon>Eukaryota</taxon>
        <taxon>Metazoa</taxon>
        <taxon>Ecdysozoa</taxon>
        <taxon>Arthropoda</taxon>
        <taxon>Hexapoda</taxon>
        <taxon>Insecta</taxon>
        <taxon>Pterygota</taxon>
        <taxon>Neoptera</taxon>
        <taxon>Endopterygota</taxon>
        <taxon>Diptera</taxon>
        <taxon>Nematocera</taxon>
        <taxon>Chironomoidea</taxon>
        <taxon>Ceratopogonidae</taxon>
        <taxon>Ceratopogoninae</taxon>
        <taxon>Culicoides</taxon>
        <taxon>Monoculicoides</taxon>
    </lineage>
</organism>
<reference evidence="1" key="1">
    <citation type="submission" date="2018-04" db="EMBL/GenBank/DDBJ databases">
        <authorList>
            <person name="Go L.Y."/>
            <person name="Mitchell J.A."/>
        </authorList>
    </citation>
    <scope>NUCLEOTIDE SEQUENCE</scope>
    <source>
        <tissue evidence="1">Whole organism</tissue>
    </source>
</reference>
<dbReference type="EMBL" id="UFQS01000005">
    <property type="protein sequence ID" value="SSW96929.1"/>
    <property type="molecule type" value="Genomic_DNA"/>
</dbReference>
<dbReference type="AlphaFoldDB" id="A0A336LHI3"/>
<dbReference type="SUPFAM" id="SSF52540">
    <property type="entry name" value="P-loop containing nucleoside triphosphate hydrolases"/>
    <property type="match status" value="1"/>
</dbReference>
<evidence type="ECO:0000313" key="1">
    <source>
        <dbReference type="EMBL" id="SSW96929.1"/>
    </source>
</evidence>
<sequence length="355" mass="41579">MAIVYTNIDININDCGQLPLINSIVPWKTWYEEIKSIQLKEISLDTDNVLPCSGKFYMFNDDDNIVQIIKRQAELFEEKIGEITEEEIKEALKFIVYAVRQPSDYQLTEIIKNDLKKYYEDYVHYCLKYVNQPDKSSRPYFLFTSRNQNCIPDITKINLDALNKEDAEILLKTELKKIKNIHLNESDVAKLAKVLQNFPLALQQAIAYIRSKNTKSLDGNYSVKNYLIEFENKKKSELLEYPPPFDFGAYKQVTLTTFDITISEIQNDQKNGLNAIKILQFLAYLYADEINADMFLSYFKNNVKVRDETLYLLENYSMITITKINAMSSIKIHRLVQTVFQHKFKKATRNNRKNN</sequence>
<dbReference type="EMBL" id="UFQT01000005">
    <property type="protein sequence ID" value="SSX17316.1"/>
    <property type="molecule type" value="Genomic_DNA"/>
</dbReference>
<name>A0A336LHI3_CULSO</name>
<protein>
    <submittedName>
        <fullName evidence="2">CSON012540 protein</fullName>
    </submittedName>
</protein>
<reference evidence="2" key="2">
    <citation type="submission" date="2018-07" db="EMBL/GenBank/DDBJ databases">
        <authorList>
            <person name="Quirk P.G."/>
            <person name="Krulwich T.A."/>
        </authorList>
    </citation>
    <scope>NUCLEOTIDE SEQUENCE</scope>
</reference>
<evidence type="ECO:0000313" key="2">
    <source>
        <dbReference type="EMBL" id="SSX17316.1"/>
    </source>
</evidence>
<dbReference type="InterPro" id="IPR027417">
    <property type="entry name" value="P-loop_NTPase"/>
</dbReference>
<accession>A0A336LHI3</accession>